<reference evidence="1 2" key="1">
    <citation type="submission" date="2013-08" db="EMBL/GenBank/DDBJ databases">
        <authorList>
            <person name="Weinstock G."/>
            <person name="Sodergren E."/>
            <person name="Wylie T."/>
            <person name="Fulton L."/>
            <person name="Fulton R."/>
            <person name="Fronick C."/>
            <person name="O'Laughlin M."/>
            <person name="Godfrey J."/>
            <person name="Miner T."/>
            <person name="Herter B."/>
            <person name="Appelbaum E."/>
            <person name="Cordes M."/>
            <person name="Lek S."/>
            <person name="Wollam A."/>
            <person name="Pepin K.H."/>
            <person name="Palsikar V.B."/>
            <person name="Mitreva M."/>
            <person name="Wilson R.K."/>
        </authorList>
    </citation>
    <scope>NUCLEOTIDE SEQUENCE [LARGE SCALE GENOMIC DNA]</scope>
    <source>
        <strain evidence="1 2">F0041</strain>
    </source>
</reference>
<protein>
    <submittedName>
        <fullName evidence="1">Uncharacterized protein</fullName>
    </submittedName>
</protein>
<sequence>MSDMREAGKKKKLKLNSLSSGIRIKSKKSDKMIYSEVRTRWIIVQEGHTE</sequence>
<accession>U2DR39</accession>
<dbReference type="EMBL" id="AWSV01000135">
    <property type="protein sequence ID" value="ERI84077.1"/>
    <property type="molecule type" value="Genomic_DNA"/>
</dbReference>
<proteinExistence type="predicted"/>
<dbReference type="AlphaFoldDB" id="U2DR39"/>
<dbReference type="HOGENOM" id="CLU_3114732_0_0_10"/>
<evidence type="ECO:0000313" key="2">
    <source>
        <dbReference type="Proteomes" id="UP000016496"/>
    </source>
</evidence>
<dbReference type="Proteomes" id="UP000016496">
    <property type="component" value="Unassembled WGS sequence"/>
</dbReference>
<name>U2DR39_9BACE</name>
<organism evidence="1 2">
    <name type="scientific">Bacteroides pyogenes F0041</name>
    <dbReference type="NCBI Taxonomy" id="1321819"/>
    <lineage>
        <taxon>Bacteria</taxon>
        <taxon>Pseudomonadati</taxon>
        <taxon>Bacteroidota</taxon>
        <taxon>Bacteroidia</taxon>
        <taxon>Bacteroidales</taxon>
        <taxon>Bacteroidaceae</taxon>
        <taxon>Bacteroides</taxon>
    </lineage>
</organism>
<comment type="caution">
    <text evidence="1">The sequence shown here is derived from an EMBL/GenBank/DDBJ whole genome shotgun (WGS) entry which is preliminary data.</text>
</comment>
<evidence type="ECO:0000313" key="1">
    <source>
        <dbReference type="EMBL" id="ERI84077.1"/>
    </source>
</evidence>
<gene>
    <name evidence="1" type="ORF">HMPREF1981_02515</name>
</gene>